<evidence type="ECO:0000313" key="2">
    <source>
        <dbReference type="Proteomes" id="UP000316291"/>
    </source>
</evidence>
<keyword evidence="2" id="KW-1185">Reference proteome</keyword>
<dbReference type="AlphaFoldDB" id="A0A562RNU7"/>
<comment type="caution">
    <text evidence="1">The sequence shown here is derived from an EMBL/GenBank/DDBJ whole genome shotgun (WGS) entry which is preliminary data.</text>
</comment>
<dbReference type="Proteomes" id="UP000316291">
    <property type="component" value="Unassembled WGS sequence"/>
</dbReference>
<protein>
    <submittedName>
        <fullName evidence="1">Uncharacterized protein</fullName>
    </submittedName>
</protein>
<name>A0A562RNU7_9BRAD</name>
<organism evidence="1 2">
    <name type="scientific">Bradyrhizobium huanghuaihaiense</name>
    <dbReference type="NCBI Taxonomy" id="990078"/>
    <lineage>
        <taxon>Bacteria</taxon>
        <taxon>Pseudomonadati</taxon>
        <taxon>Pseudomonadota</taxon>
        <taxon>Alphaproteobacteria</taxon>
        <taxon>Hyphomicrobiales</taxon>
        <taxon>Nitrobacteraceae</taxon>
        <taxon>Bradyrhizobium</taxon>
    </lineage>
</organism>
<dbReference type="EMBL" id="VLLA01000008">
    <property type="protein sequence ID" value="TWI70543.1"/>
    <property type="molecule type" value="Genomic_DNA"/>
</dbReference>
<gene>
    <name evidence="1" type="ORF">IQ16_03716</name>
</gene>
<sequence length="46" mass="5207">MHFNISLFNASRRAGYAAGVRGCHRARLQDHLRRGTAAKFAQSYSR</sequence>
<reference evidence="1 2" key="1">
    <citation type="journal article" date="2015" name="Stand. Genomic Sci.">
        <title>Genomic Encyclopedia of Bacterial and Archaeal Type Strains, Phase III: the genomes of soil and plant-associated and newly described type strains.</title>
        <authorList>
            <person name="Whitman W.B."/>
            <person name="Woyke T."/>
            <person name="Klenk H.P."/>
            <person name="Zhou Y."/>
            <person name="Lilburn T.G."/>
            <person name="Beck B.J."/>
            <person name="De Vos P."/>
            <person name="Vandamme P."/>
            <person name="Eisen J.A."/>
            <person name="Garrity G."/>
            <person name="Hugenholtz P."/>
            <person name="Kyrpides N.C."/>
        </authorList>
    </citation>
    <scope>NUCLEOTIDE SEQUENCE [LARGE SCALE GENOMIC DNA]</scope>
    <source>
        <strain evidence="1 2">CGMCC 1.10948</strain>
    </source>
</reference>
<evidence type="ECO:0000313" key="1">
    <source>
        <dbReference type="EMBL" id="TWI70543.1"/>
    </source>
</evidence>
<proteinExistence type="predicted"/>
<accession>A0A562RNU7</accession>